<evidence type="ECO:0000313" key="3">
    <source>
        <dbReference type="EMBL" id="MRU15687.1"/>
    </source>
</evidence>
<proteinExistence type="predicted"/>
<dbReference type="PANTHER" id="PTHR45947:SF13">
    <property type="entry name" value="TRANSFERASE"/>
    <property type="match status" value="1"/>
</dbReference>
<dbReference type="AlphaFoldDB" id="A0A844CLP0"/>
<dbReference type="OrthoDB" id="9790710at2"/>
<dbReference type="Gene3D" id="3.40.50.2000">
    <property type="entry name" value="Glycogen Phosphorylase B"/>
    <property type="match status" value="2"/>
</dbReference>
<keyword evidence="4" id="KW-1185">Reference proteome</keyword>
<evidence type="ECO:0000313" key="4">
    <source>
        <dbReference type="Proteomes" id="UP000564704"/>
    </source>
</evidence>
<feature type="domain" description="Glycosyl transferase family 1" evidence="1">
    <location>
        <begin position="197"/>
        <end position="345"/>
    </location>
</feature>
<dbReference type="PANTHER" id="PTHR45947">
    <property type="entry name" value="SULFOQUINOVOSYL TRANSFERASE SQD2"/>
    <property type="match status" value="1"/>
</dbReference>
<dbReference type="Proteomes" id="UP000564704">
    <property type="component" value="Unassembled WGS sequence"/>
</dbReference>
<accession>A0A844CLP0</accession>
<dbReference type="GO" id="GO:0016757">
    <property type="term" value="F:glycosyltransferase activity"/>
    <property type="evidence" value="ECO:0007669"/>
    <property type="project" value="InterPro"/>
</dbReference>
<evidence type="ECO:0000259" key="2">
    <source>
        <dbReference type="Pfam" id="PF13439"/>
    </source>
</evidence>
<dbReference type="EMBL" id="SZWE01000001">
    <property type="protein sequence ID" value="MRU15687.1"/>
    <property type="molecule type" value="Genomic_DNA"/>
</dbReference>
<dbReference type="Pfam" id="PF13439">
    <property type="entry name" value="Glyco_transf_4"/>
    <property type="match status" value="1"/>
</dbReference>
<reference evidence="3 4" key="1">
    <citation type="submission" date="2019-05" db="EMBL/GenBank/DDBJ databases">
        <title>Roseovarius bejariae sp. nov., a moderately halophylic bacterium isolated from a saline soil in Rambla Salada (Murcia).</title>
        <authorList>
            <person name="Castro D.J."/>
            <person name="Gomez-Altuve A."/>
            <person name="Reina J.C."/>
            <person name="Rodriguez M."/>
            <person name="Sampedro I."/>
            <person name="Llamas I."/>
            <person name="Martinez-Checa F."/>
        </authorList>
    </citation>
    <scope>NUCLEOTIDE SEQUENCE [LARGE SCALE GENOMIC DNA]</scope>
    <source>
        <strain evidence="3 4">A21</strain>
    </source>
</reference>
<dbReference type="SUPFAM" id="SSF53756">
    <property type="entry name" value="UDP-Glycosyltransferase/glycogen phosphorylase"/>
    <property type="match status" value="1"/>
</dbReference>
<dbReference type="Pfam" id="PF00534">
    <property type="entry name" value="Glycos_transf_1"/>
    <property type="match status" value="1"/>
</dbReference>
<dbReference type="RefSeq" id="WP_154151176.1">
    <property type="nucleotide sequence ID" value="NZ_SZWE01000001.1"/>
</dbReference>
<evidence type="ECO:0000259" key="1">
    <source>
        <dbReference type="Pfam" id="PF00534"/>
    </source>
</evidence>
<dbReference type="CDD" id="cd03801">
    <property type="entry name" value="GT4_PimA-like"/>
    <property type="match status" value="1"/>
</dbReference>
<feature type="domain" description="Glycosyltransferase subfamily 4-like N-terminal" evidence="2">
    <location>
        <begin position="13"/>
        <end position="176"/>
    </location>
</feature>
<name>A0A844CLP0_9RHOB</name>
<comment type="caution">
    <text evidence="3">The sequence shown here is derived from an EMBL/GenBank/DDBJ whole genome shotgun (WGS) entry which is preliminary data.</text>
</comment>
<sequence>MKVLHVIDSLGRGGAEQLLSTLLPELRRQGLDVCVLVRGGAMDLAPQIKASGIPVRQLAARHRWNLIGMAREIALIVHSEKVDLVHAHLYFPVVATALMRFLRLAPVRTCVTFHNLAYAGANRPTLALDMRRRLAAFLCQRGIDRCLGVSGEVARHFRAAYSLRQIEVLPNPVDVAALRTLVADKSPSTALDSHCSIVLPGRIVPEKGHADLIEALVILKGKGLTPAVIIVGDGPLRSNVEAQVHNLGLTDHVTFTGQQDHAALMAIMADAEIVVVPSRFEGFGLTALEAMTLGRAVVGSRAGGLPETIGGAGILVPVADPAALAQALARLSHDPELRARLGSEAAYRAATQFDLPTVSARLITIYAGLLGAAKTTPNRK</sequence>
<dbReference type="InterPro" id="IPR028098">
    <property type="entry name" value="Glyco_trans_4-like_N"/>
</dbReference>
<gene>
    <name evidence="3" type="ORF">FDP25_09620</name>
</gene>
<keyword evidence="3" id="KW-0808">Transferase</keyword>
<organism evidence="3 4">
    <name type="scientific">Roseovarius bejariae</name>
    <dbReference type="NCBI Taxonomy" id="2576383"/>
    <lineage>
        <taxon>Bacteria</taxon>
        <taxon>Pseudomonadati</taxon>
        <taxon>Pseudomonadota</taxon>
        <taxon>Alphaproteobacteria</taxon>
        <taxon>Rhodobacterales</taxon>
        <taxon>Roseobacteraceae</taxon>
        <taxon>Roseovarius</taxon>
    </lineage>
</organism>
<protein>
    <submittedName>
        <fullName evidence="3">Glycosyltransferase family 4 protein</fullName>
    </submittedName>
</protein>
<dbReference type="InterPro" id="IPR050194">
    <property type="entry name" value="Glycosyltransferase_grp1"/>
</dbReference>
<dbReference type="InterPro" id="IPR001296">
    <property type="entry name" value="Glyco_trans_1"/>
</dbReference>